<feature type="compositionally biased region" description="Polar residues" evidence="1">
    <location>
        <begin position="24"/>
        <end position="41"/>
    </location>
</feature>
<dbReference type="EMBL" id="BNAR01000002">
    <property type="protein sequence ID" value="GHH32606.1"/>
    <property type="molecule type" value="Genomic_DNA"/>
</dbReference>
<sequence>MASAAQALLVTATRLTTAINVTTDNTGSLRTPTATSNNVMTAASADPKKNAKPPGTGVRMTPVHP</sequence>
<keyword evidence="3" id="KW-1185">Reference proteome</keyword>
<evidence type="ECO:0000313" key="2">
    <source>
        <dbReference type="EMBL" id="GHH32606.1"/>
    </source>
</evidence>
<dbReference type="Proteomes" id="UP000605568">
    <property type="component" value="Unassembled WGS sequence"/>
</dbReference>
<reference evidence="3" key="1">
    <citation type="journal article" date="2019" name="Int. J. Syst. Evol. Microbiol.">
        <title>The Global Catalogue of Microorganisms (GCM) 10K type strain sequencing project: providing services to taxonomists for standard genome sequencing and annotation.</title>
        <authorList>
            <consortium name="The Broad Institute Genomics Platform"/>
            <consortium name="The Broad Institute Genome Sequencing Center for Infectious Disease"/>
            <person name="Wu L."/>
            <person name="Ma J."/>
        </authorList>
    </citation>
    <scope>NUCLEOTIDE SEQUENCE [LARGE SCALE GENOMIC DNA]</scope>
    <source>
        <strain evidence="3">CGMCC 4.7367</strain>
    </source>
</reference>
<name>A0ABQ3M4V6_9PSEU</name>
<proteinExistence type="predicted"/>
<protein>
    <submittedName>
        <fullName evidence="2">Uncharacterized protein</fullName>
    </submittedName>
</protein>
<evidence type="ECO:0000256" key="1">
    <source>
        <dbReference type="SAM" id="MobiDB-lite"/>
    </source>
</evidence>
<accession>A0ABQ3M4V6</accession>
<comment type="caution">
    <text evidence="2">The sequence shown here is derived from an EMBL/GenBank/DDBJ whole genome shotgun (WGS) entry which is preliminary data.</text>
</comment>
<organism evidence="2 3">
    <name type="scientific">Lentzea cavernae</name>
    <dbReference type="NCBI Taxonomy" id="2020703"/>
    <lineage>
        <taxon>Bacteria</taxon>
        <taxon>Bacillati</taxon>
        <taxon>Actinomycetota</taxon>
        <taxon>Actinomycetes</taxon>
        <taxon>Pseudonocardiales</taxon>
        <taxon>Pseudonocardiaceae</taxon>
        <taxon>Lentzea</taxon>
    </lineage>
</organism>
<evidence type="ECO:0000313" key="3">
    <source>
        <dbReference type="Proteomes" id="UP000605568"/>
    </source>
</evidence>
<gene>
    <name evidence="2" type="ORF">GCM10017774_13770</name>
</gene>
<feature type="region of interest" description="Disordered" evidence="1">
    <location>
        <begin position="24"/>
        <end position="65"/>
    </location>
</feature>